<gene>
    <name evidence="1" type="ORF">UX39_C0001G0085</name>
</gene>
<evidence type="ECO:0000313" key="2">
    <source>
        <dbReference type="Proteomes" id="UP000034175"/>
    </source>
</evidence>
<protein>
    <submittedName>
        <fullName evidence="1">Uncharacterized protein</fullName>
    </submittedName>
</protein>
<reference evidence="1 2" key="1">
    <citation type="journal article" date="2015" name="Nature">
        <title>rRNA introns, odd ribosomes, and small enigmatic genomes across a large radiation of phyla.</title>
        <authorList>
            <person name="Brown C.T."/>
            <person name="Hug L.A."/>
            <person name="Thomas B.C."/>
            <person name="Sharon I."/>
            <person name="Castelle C.J."/>
            <person name="Singh A."/>
            <person name="Wilkins M.J."/>
            <person name="Williams K.H."/>
            <person name="Banfield J.F."/>
        </authorList>
    </citation>
    <scope>NUCLEOTIDE SEQUENCE [LARGE SCALE GENOMIC DNA]</scope>
</reference>
<comment type="caution">
    <text evidence="1">The sequence shown here is derived from an EMBL/GenBank/DDBJ whole genome shotgun (WGS) entry which is preliminary data.</text>
</comment>
<dbReference type="Proteomes" id="UP000034175">
    <property type="component" value="Unassembled WGS sequence"/>
</dbReference>
<evidence type="ECO:0000313" key="1">
    <source>
        <dbReference type="EMBL" id="KKU27365.1"/>
    </source>
</evidence>
<dbReference type="EMBL" id="LCMA01000001">
    <property type="protein sequence ID" value="KKU27365.1"/>
    <property type="molecule type" value="Genomic_DNA"/>
</dbReference>
<sequence length="66" mass="7805">MSFYQKLYKSSRRKYGGTPYSPPIKNKIKFVFLIESELEKRRKKFISHNVSVTTVALTQFILSNFI</sequence>
<accession>A0A0G1S2C8</accession>
<dbReference type="AlphaFoldDB" id="A0A0G1S2C8"/>
<proteinExistence type="predicted"/>
<name>A0A0G1S2C8_9BACT</name>
<organism evidence="1 2">
    <name type="scientific">Candidatus Magasanikbacteria bacterium GW2011_GWA2_46_17</name>
    <dbReference type="NCBI Taxonomy" id="1619042"/>
    <lineage>
        <taxon>Bacteria</taxon>
        <taxon>Candidatus Magasanikiibacteriota</taxon>
    </lineage>
</organism>